<keyword evidence="1" id="KW-0328">Glycosyltransferase</keyword>
<gene>
    <name evidence="1" type="ORF">KM842_05410</name>
</gene>
<accession>A0ACD1E6R1</accession>
<keyword evidence="2" id="KW-1185">Reference proteome</keyword>
<proteinExistence type="predicted"/>
<dbReference type="Proteomes" id="UP000681794">
    <property type="component" value="Chromosome"/>
</dbReference>
<sequence length="345" mass="37866">MRILVWHVHGGWMDAFVRGPHEYLIPTTPERDGWGLGRGGRAWGTNAVEIAPEDVVDADVDLVVLQRPEELEVARRLLGGRDVPVVFVEHNAPRVDVPDSQHPFRDRDDVTIAHVTHWNALMWDCGSTRTTVVEHGVVDPGPLYSGELERFGAVINEPVRRNRVVGTDLLPRFGAVAPVDVFGMGTEKLPELGHGDLLVGMGDVKPDPMHAALARRRAYVHANRWTSLGLSLIESMHMAMPVLVLATTDASRTVPAEAGAIGTDVEELVRASRTLLEDPDEARRRGLVAREAVLARHALSRFTADWDELLDDVLTRHRAARRAPRPERTAETVGAAASTDGGRSS</sequence>
<protein>
    <submittedName>
        <fullName evidence="1">Glycosyltransferase</fullName>
        <ecNumber evidence="1">2.4.-.-</ecNumber>
    </submittedName>
</protein>
<evidence type="ECO:0000313" key="1">
    <source>
        <dbReference type="EMBL" id="QWS34585.1"/>
    </source>
</evidence>
<dbReference type="EC" id="2.4.-.-" evidence="1"/>
<dbReference type="EMBL" id="CP076544">
    <property type="protein sequence ID" value="QWS34585.1"/>
    <property type="molecule type" value="Genomic_DNA"/>
</dbReference>
<name>A0ACD1E6R1_9MICO</name>
<organism evidence="1 2">
    <name type="scientific">Curtobacterium aetherium</name>
    <dbReference type="NCBI Taxonomy" id="2841594"/>
    <lineage>
        <taxon>Bacteria</taxon>
        <taxon>Bacillati</taxon>
        <taxon>Actinomycetota</taxon>
        <taxon>Actinomycetes</taxon>
        <taxon>Micrococcales</taxon>
        <taxon>Microbacteriaceae</taxon>
        <taxon>Curtobacterium</taxon>
    </lineage>
</organism>
<keyword evidence="1" id="KW-0808">Transferase</keyword>
<evidence type="ECO:0000313" key="2">
    <source>
        <dbReference type="Proteomes" id="UP000681794"/>
    </source>
</evidence>
<reference evidence="1" key="1">
    <citation type="submission" date="2021-06" db="EMBL/GenBank/DDBJ databases">
        <authorList>
            <person name="Ellington A.J."/>
            <person name="Bryan N.C."/>
            <person name="Christner B.C."/>
            <person name="Reisch C.R."/>
        </authorList>
    </citation>
    <scope>NUCLEOTIDE SEQUENCE</scope>
    <source>
        <strain evidence="1">L6-1</strain>
    </source>
</reference>